<dbReference type="GO" id="GO:0060287">
    <property type="term" value="P:epithelial cilium movement involved in determination of left/right asymmetry"/>
    <property type="evidence" value="ECO:0007669"/>
    <property type="project" value="TreeGrafter"/>
</dbReference>
<dbReference type="GO" id="GO:0005576">
    <property type="term" value="C:extracellular region"/>
    <property type="evidence" value="ECO:0007669"/>
    <property type="project" value="GOC"/>
</dbReference>
<dbReference type="PANTHER" id="PTHR18962">
    <property type="entry name" value="COILED-COIL DOMAIN-CONTAINING PROTEIN 39"/>
    <property type="match status" value="1"/>
</dbReference>
<feature type="compositionally biased region" description="Basic residues" evidence="6">
    <location>
        <begin position="913"/>
        <end position="928"/>
    </location>
</feature>
<accession>A0A8K0CYN8</accession>
<feature type="coiled-coil region" evidence="5">
    <location>
        <begin position="83"/>
        <end position="124"/>
    </location>
</feature>
<name>A0A8K0CYN8_IGNLU</name>
<dbReference type="InterPro" id="IPR033290">
    <property type="entry name" value="CCDC39"/>
</dbReference>
<dbReference type="OrthoDB" id="420518at2759"/>
<feature type="coiled-coil region" evidence="5">
    <location>
        <begin position="461"/>
        <end position="535"/>
    </location>
</feature>
<evidence type="ECO:0000256" key="4">
    <source>
        <dbReference type="ARBA" id="ARBA00045182"/>
    </source>
</evidence>
<dbReference type="GO" id="GO:0060285">
    <property type="term" value="P:cilium-dependent cell motility"/>
    <property type="evidence" value="ECO:0007669"/>
    <property type="project" value="TreeGrafter"/>
</dbReference>
<evidence type="ECO:0000256" key="2">
    <source>
        <dbReference type="ARBA" id="ARBA00016725"/>
    </source>
</evidence>
<dbReference type="GO" id="GO:0005930">
    <property type="term" value="C:axoneme"/>
    <property type="evidence" value="ECO:0007669"/>
    <property type="project" value="InterPro"/>
</dbReference>
<evidence type="ECO:0000256" key="3">
    <source>
        <dbReference type="ARBA" id="ARBA00023054"/>
    </source>
</evidence>
<keyword evidence="8" id="KW-1185">Reference proteome</keyword>
<dbReference type="EMBL" id="VTPC01005425">
    <property type="protein sequence ID" value="KAF2896034.1"/>
    <property type="molecule type" value="Genomic_DNA"/>
</dbReference>
<feature type="coiled-coil region" evidence="5">
    <location>
        <begin position="255"/>
        <end position="282"/>
    </location>
</feature>
<keyword evidence="3 5" id="KW-0175">Coiled coil</keyword>
<evidence type="ECO:0000256" key="5">
    <source>
        <dbReference type="SAM" id="Coils"/>
    </source>
</evidence>
<dbReference type="AlphaFoldDB" id="A0A8K0CYN8"/>
<dbReference type="PANTHER" id="PTHR18962:SF0">
    <property type="entry name" value="COILED-COIL DOMAIN-CONTAINING PROTEIN 39"/>
    <property type="match status" value="1"/>
</dbReference>
<evidence type="ECO:0000313" key="7">
    <source>
        <dbReference type="EMBL" id="KAF2896034.1"/>
    </source>
</evidence>
<comment type="function">
    <text evidence="4">Required for assembly of dynein regulatory complex (DRC) and inner dynein arm (IDA) complexes, which are responsible for ciliary beat regulation, thereby playing a central role in motility in cilia and flagella. Probably acts together with CCDC40 to form a molecular ruler that determines the 96 nanometer (nm) repeat length and arrangements of components in cilia and flagella. Not required for outer dynein arm complexes assembly.</text>
</comment>
<dbReference type="Proteomes" id="UP000801492">
    <property type="component" value="Unassembled WGS sequence"/>
</dbReference>
<comment type="similarity">
    <text evidence="1">Belongs to the CCDC39 family.</text>
</comment>
<protein>
    <recommendedName>
        <fullName evidence="2">Coiled-coil domain-containing protein 39</fullName>
    </recommendedName>
</protein>
<feature type="coiled-coil region" evidence="5">
    <location>
        <begin position="335"/>
        <end position="397"/>
    </location>
</feature>
<dbReference type="Pfam" id="PF24161">
    <property type="entry name" value="CCDC39"/>
    <property type="match status" value="1"/>
</dbReference>
<feature type="coiled-coil region" evidence="5">
    <location>
        <begin position="681"/>
        <end position="787"/>
    </location>
</feature>
<organism evidence="7 8">
    <name type="scientific">Ignelater luminosus</name>
    <name type="common">Cucubano</name>
    <name type="synonym">Pyrophorus luminosus</name>
    <dbReference type="NCBI Taxonomy" id="2038154"/>
    <lineage>
        <taxon>Eukaryota</taxon>
        <taxon>Metazoa</taxon>
        <taxon>Ecdysozoa</taxon>
        <taxon>Arthropoda</taxon>
        <taxon>Hexapoda</taxon>
        <taxon>Insecta</taxon>
        <taxon>Pterygota</taxon>
        <taxon>Neoptera</taxon>
        <taxon>Endopterygota</taxon>
        <taxon>Coleoptera</taxon>
        <taxon>Polyphaga</taxon>
        <taxon>Elateriformia</taxon>
        <taxon>Elateroidea</taxon>
        <taxon>Elateridae</taxon>
        <taxon>Agrypninae</taxon>
        <taxon>Pyrophorini</taxon>
        <taxon>Ignelater</taxon>
    </lineage>
</organism>
<reference evidence="7" key="1">
    <citation type="submission" date="2019-08" db="EMBL/GenBank/DDBJ databases">
        <title>The genome of the North American firefly Photinus pyralis.</title>
        <authorList>
            <consortium name="Photinus pyralis genome working group"/>
            <person name="Fallon T.R."/>
            <person name="Sander Lower S.E."/>
            <person name="Weng J.-K."/>
        </authorList>
    </citation>
    <scope>NUCLEOTIDE SEQUENCE</scope>
    <source>
        <strain evidence="7">TRF0915ILg1</strain>
        <tissue evidence="7">Whole body</tissue>
    </source>
</reference>
<evidence type="ECO:0000256" key="1">
    <source>
        <dbReference type="ARBA" id="ARBA00005805"/>
    </source>
</evidence>
<feature type="region of interest" description="Disordered" evidence="6">
    <location>
        <begin position="905"/>
        <end position="928"/>
    </location>
</feature>
<evidence type="ECO:0000256" key="6">
    <source>
        <dbReference type="SAM" id="MobiDB-lite"/>
    </source>
</evidence>
<comment type="caution">
    <text evidence="7">The sequence shown here is derived from an EMBL/GenBank/DDBJ whole genome shotgun (WGS) entry which is preliminary data.</text>
</comment>
<feature type="coiled-coil region" evidence="5">
    <location>
        <begin position="167"/>
        <end position="194"/>
    </location>
</feature>
<gene>
    <name evidence="7" type="ORF">ILUMI_10127</name>
</gene>
<evidence type="ECO:0000313" key="8">
    <source>
        <dbReference type="Proteomes" id="UP000801492"/>
    </source>
</evidence>
<proteinExistence type="inferred from homology"/>
<dbReference type="GO" id="GO:0036159">
    <property type="term" value="P:inner dynein arm assembly"/>
    <property type="evidence" value="ECO:0007669"/>
    <property type="project" value="InterPro"/>
</dbReference>
<sequence>MDPSIEEILKRMGWTTGLHIPVANNENKTLQYEIEKLMVRKAKATQSYESEESRFNAMTNHLKFVKQQNLENQNLLSTYREHLDTQEHKLLLVQSEKDRVEQEMRQMQKHKQDVETRITNKKEDLNRGITRMEKIKSETSWDNEALKAWEESLHKRDEDNELLKKFSQEDERKAKELEAKRQNMQVEVTNRKQTLAKLIGDLTNYEQILERTGKVFKQQRDERTSLLKQWQEAIKNLKCRDDAVAQVVKDISMVQQLVTEEQEKLDEQNNFLNNEVNNNKEMDQQIQELNFSGSKLRRELNELVQYVLTINSEAGTLKRTLVSTANFLEKERVRGRNLTKDIEFKQNQVKQTEMELVTLQKKLDDVKNSSMSAADRANQLEKIIENEQRQTKVLNTDIERMQGVLFRTEQTFNDYKNTCKLKEMEINSCETATNLLKKHIKKLYDNLQKQKEINYALDFKINELQTKLDRLEGETFDENKQILEEKLIELEKALADENEVKQMLQSQVQNIEDEMRRLTTAIQSDNAQLESLQDKLQNEVLSFEGGMKQTTTAKQRSQQRQVDENILRLRVNQLENIMKREDYNIYTMQKFRVELELAMRERQIEINTHKEILLAKKRNLNEEKGRLKRDIGARLTKIDQLQKRFHLAIMALGKDDDGQPLSVTHFKIKNAQEKYMLQQEGDELDAKVKTAEKEIVAMENTLKVVNTANVTYRQSLSAVEEFDQEANEMRILENEISNITATVRVRKKELANKKNQIKELRHSLGELEEKQAEIKQTTYKLDEEIDDLKRYAVEQRVKIDRADRHLHMCMKNLDPRVTEKYHKNLVIRQLQDANKSALQQLAESATRYQEMTPHITRYIYDYNLQLPGPRIQFTPTSSSSDSTRSSEYYASGPYVSSLFLTFDPTAQGGNRSSAKKSGKRSSKKQTKS</sequence>